<protein>
    <submittedName>
        <fullName evidence="2">Uncharacterized protein</fullName>
    </submittedName>
</protein>
<proteinExistence type="predicted"/>
<keyword evidence="3" id="KW-1185">Reference proteome</keyword>
<evidence type="ECO:0000313" key="3">
    <source>
        <dbReference type="Proteomes" id="UP001500822"/>
    </source>
</evidence>
<reference evidence="3" key="1">
    <citation type="journal article" date="2019" name="Int. J. Syst. Evol. Microbiol.">
        <title>The Global Catalogue of Microorganisms (GCM) 10K type strain sequencing project: providing services to taxonomists for standard genome sequencing and annotation.</title>
        <authorList>
            <consortium name="The Broad Institute Genomics Platform"/>
            <consortium name="The Broad Institute Genome Sequencing Center for Infectious Disease"/>
            <person name="Wu L."/>
            <person name="Ma J."/>
        </authorList>
    </citation>
    <scope>NUCLEOTIDE SEQUENCE [LARGE SCALE GENOMIC DNA]</scope>
    <source>
        <strain evidence="3">JCM 18077</strain>
    </source>
</reference>
<name>A0ABP8Z2B6_9ACTN</name>
<accession>A0ABP8Z2B6</accession>
<dbReference type="EMBL" id="BAABIE010000004">
    <property type="protein sequence ID" value="GAA4744391.1"/>
    <property type="molecule type" value="Genomic_DNA"/>
</dbReference>
<comment type="caution">
    <text evidence="2">The sequence shown here is derived from an EMBL/GenBank/DDBJ whole genome shotgun (WGS) entry which is preliminary data.</text>
</comment>
<feature type="region of interest" description="Disordered" evidence="1">
    <location>
        <begin position="38"/>
        <end position="63"/>
    </location>
</feature>
<evidence type="ECO:0000256" key="1">
    <source>
        <dbReference type="SAM" id="MobiDB-lite"/>
    </source>
</evidence>
<feature type="compositionally biased region" description="Basic and acidic residues" evidence="1">
    <location>
        <begin position="50"/>
        <end position="63"/>
    </location>
</feature>
<sequence>MSVPPGSQVTVPSAINVSRLDCAAVGAGVVARAIGAATPRQSAHDTAATAERRRTAVREECDI</sequence>
<organism evidence="2 3">
    <name type="scientific">Gordonia alkaliphila</name>
    <dbReference type="NCBI Taxonomy" id="1053547"/>
    <lineage>
        <taxon>Bacteria</taxon>
        <taxon>Bacillati</taxon>
        <taxon>Actinomycetota</taxon>
        <taxon>Actinomycetes</taxon>
        <taxon>Mycobacteriales</taxon>
        <taxon>Gordoniaceae</taxon>
        <taxon>Gordonia</taxon>
    </lineage>
</organism>
<dbReference type="Proteomes" id="UP001500822">
    <property type="component" value="Unassembled WGS sequence"/>
</dbReference>
<gene>
    <name evidence="2" type="ORF">GCM10023217_11640</name>
</gene>
<evidence type="ECO:0000313" key="2">
    <source>
        <dbReference type="EMBL" id="GAA4744391.1"/>
    </source>
</evidence>